<dbReference type="InterPro" id="IPR007110">
    <property type="entry name" value="Ig-like_dom"/>
</dbReference>
<dbReference type="Proteomes" id="UP000031443">
    <property type="component" value="Unassembled WGS sequence"/>
</dbReference>
<evidence type="ECO:0000313" key="5">
    <source>
        <dbReference type="EMBL" id="EMP41699.1"/>
    </source>
</evidence>
<feature type="chain" id="PRO_5004080581" description="Ig-like domain-containing protein" evidence="3">
    <location>
        <begin position="19"/>
        <end position="146"/>
    </location>
</feature>
<accession>M7BWV9</accession>
<dbReference type="EMBL" id="KB485740">
    <property type="protein sequence ID" value="EMP41699.1"/>
    <property type="molecule type" value="Genomic_DNA"/>
</dbReference>
<name>M7BWV9_CHEMY</name>
<dbReference type="STRING" id="8469.M7BWV9"/>
<dbReference type="InterPro" id="IPR051117">
    <property type="entry name" value="TRG_var/const_region"/>
</dbReference>
<evidence type="ECO:0000313" key="6">
    <source>
        <dbReference type="Proteomes" id="UP000031443"/>
    </source>
</evidence>
<dbReference type="Pfam" id="PF07686">
    <property type="entry name" value="V-set"/>
    <property type="match status" value="1"/>
</dbReference>
<protein>
    <recommendedName>
        <fullName evidence="4">Ig-like domain-containing protein</fullName>
    </recommendedName>
</protein>
<feature type="domain" description="Ig-like" evidence="4">
    <location>
        <begin position="14"/>
        <end position="129"/>
    </location>
</feature>
<evidence type="ECO:0000256" key="2">
    <source>
        <dbReference type="ARBA" id="ARBA00023319"/>
    </source>
</evidence>
<dbReference type="Gene3D" id="2.60.40.10">
    <property type="entry name" value="Immunoglobulins"/>
    <property type="match status" value="1"/>
</dbReference>
<dbReference type="SMART" id="SM00409">
    <property type="entry name" value="IG"/>
    <property type="match status" value="1"/>
</dbReference>
<keyword evidence="6" id="KW-1185">Reference proteome</keyword>
<dbReference type="SMART" id="SM00406">
    <property type="entry name" value="IGv"/>
    <property type="match status" value="1"/>
</dbReference>
<dbReference type="PANTHER" id="PTHR19256:SF44">
    <property type="entry name" value="T CELL RECEPTOR GAMMA VARIABLE 9"/>
    <property type="match status" value="1"/>
</dbReference>
<gene>
    <name evidence="5" type="ORF">UY3_01047</name>
</gene>
<keyword evidence="1" id="KW-0675">Receptor</keyword>
<dbReference type="InterPro" id="IPR013783">
    <property type="entry name" value="Ig-like_fold"/>
</dbReference>
<keyword evidence="3" id="KW-0732">Signal</keyword>
<keyword evidence="2" id="KW-0393">Immunoglobulin domain</keyword>
<reference evidence="6" key="1">
    <citation type="journal article" date="2013" name="Nat. Genet.">
        <title>The draft genomes of soft-shell turtle and green sea turtle yield insights into the development and evolution of the turtle-specific body plan.</title>
        <authorList>
            <person name="Wang Z."/>
            <person name="Pascual-Anaya J."/>
            <person name="Zadissa A."/>
            <person name="Li W."/>
            <person name="Niimura Y."/>
            <person name="Huang Z."/>
            <person name="Li C."/>
            <person name="White S."/>
            <person name="Xiong Z."/>
            <person name="Fang D."/>
            <person name="Wang B."/>
            <person name="Ming Y."/>
            <person name="Chen Y."/>
            <person name="Zheng Y."/>
            <person name="Kuraku S."/>
            <person name="Pignatelli M."/>
            <person name="Herrero J."/>
            <person name="Beal K."/>
            <person name="Nozawa M."/>
            <person name="Li Q."/>
            <person name="Wang J."/>
            <person name="Zhang H."/>
            <person name="Yu L."/>
            <person name="Shigenobu S."/>
            <person name="Wang J."/>
            <person name="Liu J."/>
            <person name="Flicek P."/>
            <person name="Searle S."/>
            <person name="Wang J."/>
            <person name="Kuratani S."/>
            <person name="Yin Y."/>
            <person name="Aken B."/>
            <person name="Zhang G."/>
            <person name="Irie N."/>
        </authorList>
    </citation>
    <scope>NUCLEOTIDE SEQUENCE [LARGE SCALE GENOMIC DNA]</scope>
</reference>
<dbReference type="InterPro" id="IPR003599">
    <property type="entry name" value="Ig_sub"/>
</dbReference>
<dbReference type="AlphaFoldDB" id="M7BWV9"/>
<dbReference type="PROSITE" id="PS50835">
    <property type="entry name" value="IG_LIKE"/>
    <property type="match status" value="1"/>
</dbReference>
<dbReference type="InterPro" id="IPR013106">
    <property type="entry name" value="Ig_V-set"/>
</dbReference>
<evidence type="ECO:0000256" key="3">
    <source>
        <dbReference type="SAM" id="SignalP"/>
    </source>
</evidence>
<dbReference type="PANTHER" id="PTHR19256">
    <property type="entry name" value="T-CELL RECEPTOR GAMMA CHAIN"/>
    <property type="match status" value="1"/>
</dbReference>
<dbReference type="SUPFAM" id="SSF48726">
    <property type="entry name" value="Immunoglobulin"/>
    <property type="match status" value="1"/>
</dbReference>
<feature type="signal peptide" evidence="3">
    <location>
        <begin position="1"/>
        <end position="18"/>
    </location>
</feature>
<organism evidence="5 6">
    <name type="scientific">Chelonia mydas</name>
    <name type="common">Green sea-turtle</name>
    <name type="synonym">Chelonia agassizi</name>
    <dbReference type="NCBI Taxonomy" id="8469"/>
    <lineage>
        <taxon>Eukaryota</taxon>
        <taxon>Metazoa</taxon>
        <taxon>Chordata</taxon>
        <taxon>Craniata</taxon>
        <taxon>Vertebrata</taxon>
        <taxon>Euteleostomi</taxon>
        <taxon>Archelosauria</taxon>
        <taxon>Testudinata</taxon>
        <taxon>Testudines</taxon>
        <taxon>Cryptodira</taxon>
        <taxon>Durocryptodira</taxon>
        <taxon>Americhelydia</taxon>
        <taxon>Chelonioidea</taxon>
        <taxon>Cheloniidae</taxon>
        <taxon>Chelonia</taxon>
    </lineage>
</organism>
<evidence type="ECO:0000259" key="4">
    <source>
        <dbReference type="PROSITE" id="PS50835"/>
    </source>
</evidence>
<evidence type="ECO:0000256" key="1">
    <source>
        <dbReference type="ARBA" id="ARBA00023170"/>
    </source>
</evidence>
<dbReference type="eggNOG" id="ENOG502SQHK">
    <property type="taxonomic scope" value="Eukaryota"/>
</dbReference>
<proteinExistence type="predicted"/>
<sequence length="146" mass="16315">MVGCLQALVACLFPDGEAQVLVQSQLSITRAENKTARIDCHVSGITLSTAYIHWYRQRPDAALERILYLSSGKPVFDQDSEKGKFMADKQLSKSTCTLTVNKISKSDAATYYCAAWDHTASKNHSHSIQKPTLYSQQQPFECKKPQ</sequence>
<dbReference type="InterPro" id="IPR036179">
    <property type="entry name" value="Ig-like_dom_sf"/>
</dbReference>